<accession>A0A2H3D7K7</accession>
<name>A0A2H3D7K7_ARMGA</name>
<feature type="compositionally biased region" description="Basic and acidic residues" evidence="1">
    <location>
        <begin position="95"/>
        <end position="107"/>
    </location>
</feature>
<dbReference type="AlphaFoldDB" id="A0A2H3D7K7"/>
<keyword evidence="3" id="KW-1185">Reference proteome</keyword>
<proteinExistence type="predicted"/>
<reference evidence="3" key="1">
    <citation type="journal article" date="2017" name="Nat. Ecol. Evol.">
        <title>Genome expansion and lineage-specific genetic innovations in the forest pathogenic fungi Armillaria.</title>
        <authorList>
            <person name="Sipos G."/>
            <person name="Prasanna A.N."/>
            <person name="Walter M.C."/>
            <person name="O'Connor E."/>
            <person name="Balint B."/>
            <person name="Krizsan K."/>
            <person name="Kiss B."/>
            <person name="Hess J."/>
            <person name="Varga T."/>
            <person name="Slot J."/>
            <person name="Riley R."/>
            <person name="Boka B."/>
            <person name="Rigling D."/>
            <person name="Barry K."/>
            <person name="Lee J."/>
            <person name="Mihaltcheva S."/>
            <person name="LaButti K."/>
            <person name="Lipzen A."/>
            <person name="Waldron R."/>
            <person name="Moloney N.M."/>
            <person name="Sperisen C."/>
            <person name="Kredics L."/>
            <person name="Vagvoelgyi C."/>
            <person name="Patrignani A."/>
            <person name="Fitzpatrick D."/>
            <person name="Nagy I."/>
            <person name="Doyle S."/>
            <person name="Anderson J.B."/>
            <person name="Grigoriev I.V."/>
            <person name="Gueldener U."/>
            <person name="Muensterkoetter M."/>
            <person name="Nagy L.G."/>
        </authorList>
    </citation>
    <scope>NUCLEOTIDE SEQUENCE [LARGE SCALE GENOMIC DNA]</scope>
    <source>
        <strain evidence="3">Ar21-2</strain>
    </source>
</reference>
<dbReference type="EMBL" id="KZ293662">
    <property type="protein sequence ID" value="PBK91215.1"/>
    <property type="molecule type" value="Genomic_DNA"/>
</dbReference>
<dbReference type="OrthoDB" id="10580285at2759"/>
<protein>
    <submittedName>
        <fullName evidence="2">Uncharacterized protein</fullName>
    </submittedName>
</protein>
<dbReference type="Proteomes" id="UP000217790">
    <property type="component" value="Unassembled WGS sequence"/>
</dbReference>
<sequence length="211" mass="23568">MSEGFTTILTDWYTLDNDLLNIGRDVCIHEHSLAYDPIRRTKPETDVPLKMRSYNTPDADLQQADDSDSDSDPTAADLLDEQEKVEGTLSNVSQDDDKPTMKASKSEDKKLAKKPIFSVGTSHTVVSVLPRVPELCLSFGEDSPSNVIPFRLDDVLKGDEDKAQPWDVDVPLLQGIRPFRLTEYATLQPDFTELDAGEFMLIAFTIGGYRI</sequence>
<evidence type="ECO:0000256" key="1">
    <source>
        <dbReference type="SAM" id="MobiDB-lite"/>
    </source>
</evidence>
<feature type="region of interest" description="Disordered" evidence="1">
    <location>
        <begin position="44"/>
        <end position="107"/>
    </location>
</feature>
<gene>
    <name evidence="2" type="ORF">ARMGADRAFT_1081999</name>
</gene>
<evidence type="ECO:0000313" key="2">
    <source>
        <dbReference type="EMBL" id="PBK91215.1"/>
    </source>
</evidence>
<dbReference type="InParanoid" id="A0A2H3D7K7"/>
<organism evidence="2 3">
    <name type="scientific">Armillaria gallica</name>
    <name type="common">Bulbous honey fungus</name>
    <name type="synonym">Armillaria bulbosa</name>
    <dbReference type="NCBI Taxonomy" id="47427"/>
    <lineage>
        <taxon>Eukaryota</taxon>
        <taxon>Fungi</taxon>
        <taxon>Dikarya</taxon>
        <taxon>Basidiomycota</taxon>
        <taxon>Agaricomycotina</taxon>
        <taxon>Agaricomycetes</taxon>
        <taxon>Agaricomycetidae</taxon>
        <taxon>Agaricales</taxon>
        <taxon>Marasmiineae</taxon>
        <taxon>Physalacriaceae</taxon>
        <taxon>Armillaria</taxon>
    </lineage>
</organism>
<evidence type="ECO:0000313" key="3">
    <source>
        <dbReference type="Proteomes" id="UP000217790"/>
    </source>
</evidence>